<accession>A0A1X6X084</accession>
<keyword evidence="2 9" id="KW-1003">Cell membrane</keyword>
<dbReference type="AlphaFoldDB" id="A0A1X6X084"/>
<comment type="subcellular location">
    <subcellularLocation>
        <location evidence="9">Cell membrane</location>
        <topology evidence="9">Multi-pass membrane protein</topology>
    </subcellularLocation>
</comment>
<comment type="catalytic activity">
    <reaction evidence="9">
        <text>Release of signal peptides from bacterial membrane prolipoproteins. Hydrolyzes -Xaa-Yaa-Zaa-|-(S,diacylglyceryl)Cys-, in which Xaa is hydrophobic (preferably Leu), and Yaa (Ala or Ser) and Zaa (Gly or Ala) have small, neutral side chains.</text>
        <dbReference type="EC" id="3.4.23.36"/>
    </reaction>
</comment>
<feature type="transmembrane region" description="Helical" evidence="9">
    <location>
        <begin position="53"/>
        <end position="74"/>
    </location>
</feature>
<dbReference type="PANTHER" id="PTHR33695:SF1">
    <property type="entry name" value="LIPOPROTEIN SIGNAL PEPTIDASE"/>
    <property type="match status" value="1"/>
</dbReference>
<dbReference type="NCBIfam" id="TIGR00077">
    <property type="entry name" value="lspA"/>
    <property type="match status" value="1"/>
</dbReference>
<keyword evidence="12" id="KW-1185">Reference proteome</keyword>
<dbReference type="Proteomes" id="UP000195981">
    <property type="component" value="Unassembled WGS sequence"/>
</dbReference>
<evidence type="ECO:0000256" key="4">
    <source>
        <dbReference type="ARBA" id="ARBA00022692"/>
    </source>
</evidence>
<dbReference type="EMBL" id="FWFG01000061">
    <property type="protein sequence ID" value="SLM91657.1"/>
    <property type="molecule type" value="Genomic_DNA"/>
</dbReference>
<dbReference type="EC" id="3.4.23.36" evidence="9"/>
<feature type="transmembrane region" description="Helical" evidence="9">
    <location>
        <begin position="118"/>
        <end position="144"/>
    </location>
</feature>
<evidence type="ECO:0000256" key="7">
    <source>
        <dbReference type="ARBA" id="ARBA00022989"/>
    </source>
</evidence>
<keyword evidence="5 9" id="KW-0064">Aspartyl protease</keyword>
<dbReference type="PANTHER" id="PTHR33695">
    <property type="entry name" value="LIPOPROTEIN SIGNAL PEPTIDASE"/>
    <property type="match status" value="1"/>
</dbReference>
<feature type="transmembrane region" description="Helical" evidence="9">
    <location>
        <begin position="81"/>
        <end position="98"/>
    </location>
</feature>
<dbReference type="GO" id="GO:0004190">
    <property type="term" value="F:aspartic-type endopeptidase activity"/>
    <property type="evidence" value="ECO:0007669"/>
    <property type="project" value="UniProtKB-UniRule"/>
</dbReference>
<dbReference type="UniPathway" id="UPA00665"/>
<keyword evidence="6 9" id="KW-0378">Hydrolase</keyword>
<proteinExistence type="inferred from homology"/>
<evidence type="ECO:0000256" key="9">
    <source>
        <dbReference type="HAMAP-Rule" id="MF_00161"/>
    </source>
</evidence>
<dbReference type="InterPro" id="IPR001872">
    <property type="entry name" value="Peptidase_A8"/>
</dbReference>
<keyword evidence="8 9" id="KW-0472">Membrane</keyword>
<evidence type="ECO:0000256" key="6">
    <source>
        <dbReference type="ARBA" id="ARBA00022801"/>
    </source>
</evidence>
<evidence type="ECO:0000313" key="12">
    <source>
        <dbReference type="Proteomes" id="UP000195981"/>
    </source>
</evidence>
<name>A0A1X6X084_9MICO</name>
<comment type="function">
    <text evidence="9">This protein specifically catalyzes the removal of signal peptides from prolipoproteins.</text>
</comment>
<keyword evidence="4 9" id="KW-0812">Transmembrane</keyword>
<dbReference type="OrthoDB" id="4308908at2"/>
<dbReference type="PRINTS" id="PR00781">
    <property type="entry name" value="LIPOSIGPTASE"/>
</dbReference>
<keyword evidence="7 9" id="KW-1133">Transmembrane helix</keyword>
<evidence type="ECO:0000313" key="11">
    <source>
        <dbReference type="EMBL" id="SLM91657.1"/>
    </source>
</evidence>
<evidence type="ECO:0000256" key="2">
    <source>
        <dbReference type="ARBA" id="ARBA00022475"/>
    </source>
</evidence>
<keyword evidence="3 9" id="KW-0645">Protease</keyword>
<dbReference type="Pfam" id="PF01252">
    <property type="entry name" value="Peptidase_A8"/>
    <property type="match status" value="1"/>
</dbReference>
<comment type="caution">
    <text evidence="9">Lacks conserved residue(s) required for the propagation of feature annotation.</text>
</comment>
<evidence type="ECO:0000256" key="5">
    <source>
        <dbReference type="ARBA" id="ARBA00022750"/>
    </source>
</evidence>
<keyword evidence="11" id="KW-0449">Lipoprotein</keyword>
<dbReference type="GO" id="GO:0005886">
    <property type="term" value="C:plasma membrane"/>
    <property type="evidence" value="ECO:0007669"/>
    <property type="project" value="UniProtKB-SubCell"/>
</dbReference>
<dbReference type="RefSeq" id="WP_087103926.1">
    <property type="nucleotide sequence ID" value="NZ_FWFG01000061.1"/>
</dbReference>
<evidence type="ECO:0000256" key="8">
    <source>
        <dbReference type="ARBA" id="ARBA00023136"/>
    </source>
</evidence>
<feature type="active site" evidence="9">
    <location>
        <position position="114"/>
    </location>
</feature>
<gene>
    <name evidence="9" type="primary">lspA</name>
    <name evidence="11" type="ORF">FM110_06915</name>
</gene>
<dbReference type="HAMAP" id="MF_00161">
    <property type="entry name" value="LspA"/>
    <property type="match status" value="1"/>
</dbReference>
<reference evidence="11 12" key="1">
    <citation type="submission" date="2017-02" db="EMBL/GenBank/DDBJ databases">
        <authorList>
            <person name="Peterson S.W."/>
        </authorList>
    </citation>
    <scope>NUCLEOTIDE SEQUENCE [LARGE SCALE GENOMIC DNA]</scope>
    <source>
        <strain evidence="11 12">CIP104813</strain>
    </source>
</reference>
<organism evidence="11 12">
    <name type="scientific">Brachybacterium nesterenkovii</name>
    <dbReference type="NCBI Taxonomy" id="47847"/>
    <lineage>
        <taxon>Bacteria</taxon>
        <taxon>Bacillati</taxon>
        <taxon>Actinomycetota</taxon>
        <taxon>Actinomycetes</taxon>
        <taxon>Micrococcales</taxon>
        <taxon>Dermabacteraceae</taxon>
        <taxon>Brachybacterium</taxon>
    </lineage>
</organism>
<evidence type="ECO:0000256" key="10">
    <source>
        <dbReference type="RuleBase" id="RU004181"/>
    </source>
</evidence>
<protein>
    <recommendedName>
        <fullName evidence="9">Lipoprotein signal peptidase</fullName>
        <ecNumber evidence="9">3.4.23.36</ecNumber>
    </recommendedName>
    <alternativeName>
        <fullName evidence="9">Prolipoprotein signal peptidase</fullName>
    </alternativeName>
    <alternativeName>
        <fullName evidence="9">Signal peptidase II</fullName>
        <shortName evidence="9">SPase II</shortName>
    </alternativeName>
</protein>
<evidence type="ECO:0000256" key="3">
    <source>
        <dbReference type="ARBA" id="ARBA00022670"/>
    </source>
</evidence>
<feature type="active site" evidence="9">
    <location>
        <position position="128"/>
    </location>
</feature>
<evidence type="ECO:0000256" key="1">
    <source>
        <dbReference type="ARBA" id="ARBA00006139"/>
    </source>
</evidence>
<dbReference type="GO" id="GO:0006508">
    <property type="term" value="P:proteolysis"/>
    <property type="evidence" value="ECO:0007669"/>
    <property type="project" value="UniProtKB-KW"/>
</dbReference>
<comment type="similarity">
    <text evidence="1 9 10">Belongs to the peptidase A8 family.</text>
</comment>
<sequence length="169" mass="17802">MSALALVVLVLDLVSKNWAEDALMDVESRPLLGDLLQLRLIYNSGAAWGMGEGITPVITCVQILICVAAILFVVRGVRSRIWVVALGLIIGGALGNIHDRLLREPAPFRGEVVDFLQLPHWPIFNIADIGVTTGAILIVLLGVLGTAPDPSAAGAEPADGAAEHEEPSA</sequence>
<comment type="pathway">
    <text evidence="9">Protein modification; lipoprotein biosynthesis (signal peptide cleavage).</text>
</comment>